<evidence type="ECO:0000313" key="3">
    <source>
        <dbReference type="EMBL" id="CAH2098160.1"/>
    </source>
</evidence>
<proteinExistence type="predicted"/>
<dbReference type="CDD" id="cd15517">
    <property type="entry name" value="PHD_TCF19_like"/>
    <property type="match status" value="1"/>
</dbReference>
<dbReference type="Proteomes" id="UP001153954">
    <property type="component" value="Unassembled WGS sequence"/>
</dbReference>
<dbReference type="SUPFAM" id="SSF57903">
    <property type="entry name" value="FYVE/PHD zinc finger"/>
    <property type="match status" value="1"/>
</dbReference>
<dbReference type="InterPro" id="IPR050863">
    <property type="entry name" value="CenT-Element_Derived"/>
</dbReference>
<evidence type="ECO:0000313" key="4">
    <source>
        <dbReference type="Proteomes" id="UP001153954"/>
    </source>
</evidence>
<dbReference type="AlphaFoldDB" id="A0AAU9UKB3"/>
<name>A0AAU9UKB3_EUPED</name>
<protein>
    <recommendedName>
        <fullName evidence="2">DDE-1 domain-containing protein</fullName>
    </recommendedName>
</protein>
<accession>A0AAU9UKB3</accession>
<dbReference type="PANTHER" id="PTHR19303:SF74">
    <property type="entry name" value="POGO TRANSPOSABLE ELEMENT WITH KRAB DOMAIN"/>
    <property type="match status" value="1"/>
</dbReference>
<dbReference type="GO" id="GO:0003677">
    <property type="term" value="F:DNA binding"/>
    <property type="evidence" value="ECO:0007669"/>
    <property type="project" value="TreeGrafter"/>
</dbReference>
<evidence type="ECO:0000256" key="1">
    <source>
        <dbReference type="SAM" id="MobiDB-lite"/>
    </source>
</evidence>
<feature type="compositionally biased region" description="Basic and acidic residues" evidence="1">
    <location>
        <begin position="276"/>
        <end position="285"/>
    </location>
</feature>
<reference evidence="3" key="1">
    <citation type="submission" date="2022-03" db="EMBL/GenBank/DDBJ databases">
        <authorList>
            <person name="Tunstrom K."/>
        </authorList>
    </citation>
    <scope>NUCLEOTIDE SEQUENCE</scope>
</reference>
<dbReference type="InterPro" id="IPR036397">
    <property type="entry name" value="RNaseH_sf"/>
</dbReference>
<feature type="domain" description="DDE-1" evidence="2">
    <location>
        <begin position="150"/>
        <end position="294"/>
    </location>
</feature>
<feature type="region of interest" description="Disordered" evidence="1">
    <location>
        <begin position="254"/>
        <end position="302"/>
    </location>
</feature>
<dbReference type="InterPro" id="IPR004875">
    <property type="entry name" value="DDE_SF_endonuclease_dom"/>
</dbReference>
<keyword evidence="4" id="KW-1185">Reference proteome</keyword>
<dbReference type="PANTHER" id="PTHR19303">
    <property type="entry name" value="TRANSPOSON"/>
    <property type="match status" value="1"/>
</dbReference>
<dbReference type="Gene3D" id="3.30.420.10">
    <property type="entry name" value="Ribonuclease H-like superfamily/Ribonuclease H"/>
    <property type="match status" value="1"/>
</dbReference>
<comment type="caution">
    <text evidence="3">The sequence shown here is derived from an EMBL/GenBank/DDBJ whole genome shotgun (WGS) entry which is preliminary data.</text>
</comment>
<dbReference type="GO" id="GO:0005634">
    <property type="term" value="C:nucleus"/>
    <property type="evidence" value="ECO:0007669"/>
    <property type="project" value="TreeGrafter"/>
</dbReference>
<gene>
    <name evidence="3" type="ORF">EEDITHA_LOCUS13307</name>
</gene>
<evidence type="ECO:0000259" key="2">
    <source>
        <dbReference type="Pfam" id="PF03184"/>
    </source>
</evidence>
<dbReference type="Pfam" id="PF03184">
    <property type="entry name" value="DDE_1"/>
    <property type="match status" value="1"/>
</dbReference>
<sequence>MGRNPVFTKEQEMEMADQVKFLSNIFYGYTAIQIRKMAYEYAVHNQIKHNFNNTLRMAGKDWLTGFMRPNKLSFRKAEGLNKAKAFNKHEVSIFFKLLEELMEKYKFLPRNIFNVDETGITSVQDPGKVITENGQKCVGSITSGERGTTVTAVCAVSATGNYIPPMFIYPRQRHSPALENDGPRGAVYRYSKNGWINEDLFIDWLKYFAAVTKPSETEPIILILDNHSSHISLRAYEFCKKNNIVMLSLPPHSSQPLQAKKMSAKPATVRKVKKRLLQDKNKDQSSSDSQIDMADLRDDDDDTDVEDLENKCMLCDDYGRNNELWYRCVQCGLWAHAECSGYESPEGYVCDLCC</sequence>
<dbReference type="InterPro" id="IPR011011">
    <property type="entry name" value="Znf_FYVE_PHD"/>
</dbReference>
<organism evidence="3 4">
    <name type="scientific">Euphydryas editha</name>
    <name type="common">Edith's checkerspot</name>
    <dbReference type="NCBI Taxonomy" id="104508"/>
    <lineage>
        <taxon>Eukaryota</taxon>
        <taxon>Metazoa</taxon>
        <taxon>Ecdysozoa</taxon>
        <taxon>Arthropoda</taxon>
        <taxon>Hexapoda</taxon>
        <taxon>Insecta</taxon>
        <taxon>Pterygota</taxon>
        <taxon>Neoptera</taxon>
        <taxon>Endopterygota</taxon>
        <taxon>Lepidoptera</taxon>
        <taxon>Glossata</taxon>
        <taxon>Ditrysia</taxon>
        <taxon>Papilionoidea</taxon>
        <taxon>Nymphalidae</taxon>
        <taxon>Nymphalinae</taxon>
        <taxon>Euphydryas</taxon>
    </lineage>
</organism>
<dbReference type="EMBL" id="CAKOGL010000019">
    <property type="protein sequence ID" value="CAH2098160.1"/>
    <property type="molecule type" value="Genomic_DNA"/>
</dbReference>